<dbReference type="InterPro" id="IPR038981">
    <property type="entry name" value="CID5/CID6"/>
</dbReference>
<evidence type="ECO:0000256" key="1">
    <source>
        <dbReference type="SAM" id="MobiDB-lite"/>
    </source>
</evidence>
<feature type="region of interest" description="Disordered" evidence="1">
    <location>
        <begin position="1"/>
        <end position="27"/>
    </location>
</feature>
<proteinExistence type="predicted"/>
<evidence type="ECO:0000313" key="4">
    <source>
        <dbReference type="RefSeq" id="XP_021838237.1"/>
    </source>
</evidence>
<reference evidence="3" key="1">
    <citation type="journal article" date="2021" name="Nat. Commun.">
        <title>Genomic analyses provide insights into spinach domestication and the genetic basis of agronomic traits.</title>
        <authorList>
            <person name="Cai X."/>
            <person name="Sun X."/>
            <person name="Xu C."/>
            <person name="Sun H."/>
            <person name="Wang X."/>
            <person name="Ge C."/>
            <person name="Zhang Z."/>
            <person name="Wang Q."/>
            <person name="Fei Z."/>
            <person name="Jiao C."/>
            <person name="Wang Q."/>
        </authorList>
    </citation>
    <scope>NUCLEOTIDE SEQUENCE [LARGE SCALE GENOMIC DNA]</scope>
    <source>
        <strain evidence="3">cv. Varoflay</strain>
    </source>
</reference>
<dbReference type="PANTHER" id="PTHR37252:SF3">
    <property type="entry name" value="POLYADENYLATE-BINDING PROTEIN-INTERACTING PROTEIN 6"/>
    <property type="match status" value="1"/>
</dbReference>
<evidence type="ECO:0000259" key="2">
    <source>
        <dbReference type="PROSITE" id="PS51140"/>
    </source>
</evidence>
<dbReference type="InterPro" id="IPR041806">
    <property type="entry name" value="CID5/6/7_CUE"/>
</dbReference>
<dbReference type="AlphaFoldDB" id="A0A9R0HWC7"/>
<protein>
    <submittedName>
        <fullName evidence="4 5">Polyadenylate-binding protein-interacting protein 5</fullName>
    </submittedName>
</protein>
<dbReference type="PANTHER" id="PTHR37252">
    <property type="entry name" value="POLYADENYLATE-BINDING PROTEIN-INTERACTING PROTEIN 6"/>
    <property type="match status" value="1"/>
</dbReference>
<dbReference type="SUPFAM" id="SSF46934">
    <property type="entry name" value="UBA-like"/>
    <property type="match status" value="1"/>
</dbReference>
<reference evidence="4" key="2">
    <citation type="submission" date="2025-04" db="UniProtKB">
        <authorList>
            <consortium name="RefSeq"/>
        </authorList>
    </citation>
    <scope>IDENTIFICATION</scope>
    <source>
        <tissue evidence="5">Leaf</tissue>
    </source>
</reference>
<evidence type="ECO:0000313" key="5">
    <source>
        <dbReference type="RefSeq" id="XP_056691287.1"/>
    </source>
</evidence>
<sequence>MKSSTSTLNPHAASYVPVSKREVKDHKGSKTLPVKAAVLVNDLPAKDDYKLKISFEKFQETDSKFIDEESEMDLAYLQMMFPGVSDQSVADVYNVNSGDLDAAVDMLTHLESVENVQDGFNIEQFEEPVSSSECSLAKAVNVAGESSSSARPSDLAVAT</sequence>
<dbReference type="Gene3D" id="1.10.8.10">
    <property type="entry name" value="DNA helicase RuvA subunit, C-terminal domain"/>
    <property type="match status" value="1"/>
</dbReference>
<dbReference type="InterPro" id="IPR009060">
    <property type="entry name" value="UBA-like_sf"/>
</dbReference>
<evidence type="ECO:0000313" key="3">
    <source>
        <dbReference type="Proteomes" id="UP000813463"/>
    </source>
</evidence>
<dbReference type="InterPro" id="IPR003892">
    <property type="entry name" value="CUE"/>
</dbReference>
<dbReference type="GeneID" id="110777975"/>
<name>A0A9R0HWC7_SPIOL</name>
<organism evidence="3 4">
    <name type="scientific">Spinacia oleracea</name>
    <name type="common">Spinach</name>
    <dbReference type="NCBI Taxonomy" id="3562"/>
    <lineage>
        <taxon>Eukaryota</taxon>
        <taxon>Viridiplantae</taxon>
        <taxon>Streptophyta</taxon>
        <taxon>Embryophyta</taxon>
        <taxon>Tracheophyta</taxon>
        <taxon>Spermatophyta</taxon>
        <taxon>Magnoliopsida</taxon>
        <taxon>eudicotyledons</taxon>
        <taxon>Gunneridae</taxon>
        <taxon>Pentapetalae</taxon>
        <taxon>Caryophyllales</taxon>
        <taxon>Chenopodiaceae</taxon>
        <taxon>Chenopodioideae</taxon>
        <taxon>Anserineae</taxon>
        <taxon>Spinacia</taxon>
    </lineage>
</organism>
<dbReference type="RefSeq" id="XP_056691287.1">
    <property type="nucleotide sequence ID" value="XM_056835309.1"/>
</dbReference>
<dbReference type="KEGG" id="soe:110777975"/>
<dbReference type="RefSeq" id="XP_021838237.1">
    <property type="nucleotide sequence ID" value="XM_021982545.1"/>
</dbReference>
<dbReference type="OrthoDB" id="769720at2759"/>
<dbReference type="CDD" id="cd14371">
    <property type="entry name" value="CUE_CID7_like"/>
    <property type="match status" value="1"/>
</dbReference>
<dbReference type="PROSITE" id="PS51140">
    <property type="entry name" value="CUE"/>
    <property type="match status" value="1"/>
</dbReference>
<keyword evidence="3" id="KW-1185">Reference proteome</keyword>
<gene>
    <name evidence="4 5" type="primary">LOC110777975</name>
</gene>
<accession>A0A9R0HWC7</accession>
<dbReference type="Proteomes" id="UP000813463">
    <property type="component" value="Chromosome 1"/>
</dbReference>
<dbReference type="GO" id="GO:0043130">
    <property type="term" value="F:ubiquitin binding"/>
    <property type="evidence" value="ECO:0007669"/>
    <property type="project" value="InterPro"/>
</dbReference>
<feature type="domain" description="CUE" evidence="2">
    <location>
        <begin position="69"/>
        <end position="112"/>
    </location>
</feature>